<evidence type="ECO:0000256" key="1">
    <source>
        <dbReference type="SAM" id="MobiDB-lite"/>
    </source>
</evidence>
<evidence type="ECO:0000313" key="2">
    <source>
        <dbReference type="EMBL" id="ETN77477.1"/>
    </source>
</evidence>
<sequence>MKKSNYTSTSTSAKKGATRTRTDELPLEENDLLDQHWKRKKTNERHCTTEYLKLYVTKSPADERRLTKTSLKALKWRHCQTKIHAKFNRCSLKHWELLNKPSSGNGKKRKVDLDAGVIQACIIRSSMAASDKSTGIVSTDRHPSPFPFR</sequence>
<accession>W2T913</accession>
<feature type="region of interest" description="Disordered" evidence="1">
    <location>
        <begin position="1"/>
        <end position="25"/>
    </location>
</feature>
<dbReference type="AlphaFoldDB" id="W2T913"/>
<evidence type="ECO:0000313" key="3">
    <source>
        <dbReference type="Proteomes" id="UP000053676"/>
    </source>
</evidence>
<reference evidence="3" key="1">
    <citation type="journal article" date="2014" name="Nat. Genet.">
        <title>Genome of the human hookworm Necator americanus.</title>
        <authorList>
            <person name="Tang Y.T."/>
            <person name="Gao X."/>
            <person name="Rosa B.A."/>
            <person name="Abubucker S."/>
            <person name="Hallsworth-Pepin K."/>
            <person name="Martin J."/>
            <person name="Tyagi R."/>
            <person name="Heizer E."/>
            <person name="Zhang X."/>
            <person name="Bhonagiri-Palsikar V."/>
            <person name="Minx P."/>
            <person name="Warren W.C."/>
            <person name="Wang Q."/>
            <person name="Zhan B."/>
            <person name="Hotez P.J."/>
            <person name="Sternberg P.W."/>
            <person name="Dougall A."/>
            <person name="Gaze S.T."/>
            <person name="Mulvenna J."/>
            <person name="Sotillo J."/>
            <person name="Ranganathan S."/>
            <person name="Rabelo E.M."/>
            <person name="Wilson R.K."/>
            <person name="Felgner P.L."/>
            <person name="Bethony J."/>
            <person name="Hawdon J.M."/>
            <person name="Gasser R.B."/>
            <person name="Loukas A."/>
            <person name="Mitreva M."/>
        </authorList>
    </citation>
    <scope>NUCLEOTIDE SEQUENCE [LARGE SCALE GENOMIC DNA]</scope>
</reference>
<name>W2T913_NECAM</name>
<keyword evidence="3" id="KW-1185">Reference proteome</keyword>
<dbReference type="EMBL" id="KI660167">
    <property type="protein sequence ID" value="ETN77477.1"/>
    <property type="molecule type" value="Genomic_DNA"/>
</dbReference>
<organism evidence="2 3">
    <name type="scientific">Necator americanus</name>
    <name type="common">Human hookworm</name>
    <dbReference type="NCBI Taxonomy" id="51031"/>
    <lineage>
        <taxon>Eukaryota</taxon>
        <taxon>Metazoa</taxon>
        <taxon>Ecdysozoa</taxon>
        <taxon>Nematoda</taxon>
        <taxon>Chromadorea</taxon>
        <taxon>Rhabditida</taxon>
        <taxon>Rhabditina</taxon>
        <taxon>Rhabditomorpha</taxon>
        <taxon>Strongyloidea</taxon>
        <taxon>Ancylostomatidae</taxon>
        <taxon>Bunostominae</taxon>
        <taxon>Necator</taxon>
    </lineage>
</organism>
<gene>
    <name evidence="2" type="ORF">NECAME_03138</name>
</gene>
<dbReference type="Proteomes" id="UP000053676">
    <property type="component" value="Unassembled WGS sequence"/>
</dbReference>
<dbReference type="KEGG" id="nai:NECAME_03138"/>
<proteinExistence type="predicted"/>
<protein>
    <submittedName>
        <fullName evidence="2">Uncharacterized protein</fullName>
    </submittedName>
</protein>